<reference evidence="1" key="1">
    <citation type="submission" date="2021-03" db="EMBL/GenBank/DDBJ databases">
        <title>Draft genome sequence of rust myrtle Austropuccinia psidii MF-1, a brazilian biotype.</title>
        <authorList>
            <person name="Quecine M.C."/>
            <person name="Pachon D.M.R."/>
            <person name="Bonatelli M.L."/>
            <person name="Correr F.H."/>
            <person name="Franceschini L.M."/>
            <person name="Leite T.F."/>
            <person name="Margarido G.R.A."/>
            <person name="Almeida C.A."/>
            <person name="Ferrarezi J.A."/>
            <person name="Labate C.A."/>
        </authorList>
    </citation>
    <scope>NUCLEOTIDE SEQUENCE</scope>
    <source>
        <strain evidence="1">MF-1</strain>
    </source>
</reference>
<dbReference type="AlphaFoldDB" id="A0A9Q3Q107"/>
<protein>
    <submittedName>
        <fullName evidence="1">Uncharacterized protein</fullName>
    </submittedName>
</protein>
<evidence type="ECO:0000313" key="1">
    <source>
        <dbReference type="EMBL" id="MBW0581226.1"/>
    </source>
</evidence>
<accession>A0A9Q3Q107</accession>
<organism evidence="1 2">
    <name type="scientific">Austropuccinia psidii MF-1</name>
    <dbReference type="NCBI Taxonomy" id="1389203"/>
    <lineage>
        <taxon>Eukaryota</taxon>
        <taxon>Fungi</taxon>
        <taxon>Dikarya</taxon>
        <taxon>Basidiomycota</taxon>
        <taxon>Pucciniomycotina</taxon>
        <taxon>Pucciniomycetes</taxon>
        <taxon>Pucciniales</taxon>
        <taxon>Sphaerophragmiaceae</taxon>
        <taxon>Austropuccinia</taxon>
    </lineage>
</organism>
<comment type="caution">
    <text evidence="1">The sequence shown here is derived from an EMBL/GenBank/DDBJ whole genome shotgun (WGS) entry which is preliminary data.</text>
</comment>
<gene>
    <name evidence="1" type="ORF">O181_120941</name>
</gene>
<sequence length="191" mass="22076">MGPGHIGEKWAMVHFLVPRKIWPRGPPIAPLDHRPRFTVHSPWTEDHSVWSTAHSPWTIGPQEPQMAKKGHKIINSINKYTQDPEESKRAINSISVKNHHRKGQDPKAMARPKTIQDQILRNFQGYWGQDPLEDSSNTIPVKVRKGPTSGWPLTNEMYNHILILHQFLSRRAQWHSFWDTTQGHSLKGRTD</sequence>
<dbReference type="EMBL" id="AVOT02109511">
    <property type="protein sequence ID" value="MBW0581226.1"/>
    <property type="molecule type" value="Genomic_DNA"/>
</dbReference>
<dbReference type="Proteomes" id="UP000765509">
    <property type="component" value="Unassembled WGS sequence"/>
</dbReference>
<evidence type="ECO:0000313" key="2">
    <source>
        <dbReference type="Proteomes" id="UP000765509"/>
    </source>
</evidence>
<proteinExistence type="predicted"/>
<keyword evidence="2" id="KW-1185">Reference proteome</keyword>
<name>A0A9Q3Q107_9BASI</name>